<evidence type="ECO:0000313" key="2">
    <source>
        <dbReference type="EMBL" id="TDG19354.1"/>
    </source>
</evidence>
<dbReference type="AlphaFoldDB" id="A0A4R5M1V4"/>
<feature type="compositionally biased region" description="Polar residues" evidence="1">
    <location>
        <begin position="50"/>
        <end position="59"/>
    </location>
</feature>
<dbReference type="RefSeq" id="WP_133198563.1">
    <property type="nucleotide sequence ID" value="NZ_JBHUCW010000021.1"/>
</dbReference>
<protein>
    <submittedName>
        <fullName evidence="2">Uncharacterized protein</fullName>
    </submittedName>
</protein>
<organism evidence="2 3">
    <name type="scientific">Paraburkholderia silviterrae</name>
    <dbReference type="NCBI Taxonomy" id="2528715"/>
    <lineage>
        <taxon>Bacteria</taxon>
        <taxon>Pseudomonadati</taxon>
        <taxon>Pseudomonadota</taxon>
        <taxon>Betaproteobacteria</taxon>
        <taxon>Burkholderiales</taxon>
        <taxon>Burkholderiaceae</taxon>
        <taxon>Paraburkholderia</taxon>
    </lineage>
</organism>
<feature type="region of interest" description="Disordered" evidence="1">
    <location>
        <begin position="37"/>
        <end position="59"/>
    </location>
</feature>
<proteinExistence type="predicted"/>
<name>A0A4R5M1V4_9BURK</name>
<gene>
    <name evidence="2" type="ORF">EYW47_30660</name>
</gene>
<sequence>MNELLASALRAHGGLERWTSFSHVAATLISGGELLDRKAPQAPEPRRVTVGTTEETSSITPFGGADKLARFVPERVTIETLDGKVLTERTNPREHFSGHDLNTPWDPLDRAYFGGYTQWIYLNAPFSLALPGIALEEVAPLEQGDETWRALRVTFPPAIASHSPVQTFYFGDDFLLRRQDYTLDIAGGGYVANYAYDLVDANGLLVPGRRRAYLCDENGQVLEDRLLIWIDYTDIEFN</sequence>
<reference evidence="2 3" key="1">
    <citation type="submission" date="2019-03" db="EMBL/GenBank/DDBJ databases">
        <title>Paraburkholderia sp. 4M-K11, isolated from subtropical forest soil.</title>
        <authorList>
            <person name="Gao Z.-H."/>
            <person name="Qiu L.-H."/>
        </authorList>
    </citation>
    <scope>NUCLEOTIDE SEQUENCE [LARGE SCALE GENOMIC DNA]</scope>
    <source>
        <strain evidence="2 3">4M-K11</strain>
    </source>
</reference>
<accession>A0A4R5M1V4</accession>
<comment type="caution">
    <text evidence="2">The sequence shown here is derived from an EMBL/GenBank/DDBJ whole genome shotgun (WGS) entry which is preliminary data.</text>
</comment>
<dbReference type="EMBL" id="SMRP01000022">
    <property type="protein sequence ID" value="TDG19354.1"/>
    <property type="molecule type" value="Genomic_DNA"/>
</dbReference>
<evidence type="ECO:0000256" key="1">
    <source>
        <dbReference type="SAM" id="MobiDB-lite"/>
    </source>
</evidence>
<feature type="compositionally biased region" description="Basic and acidic residues" evidence="1">
    <location>
        <begin position="37"/>
        <end position="47"/>
    </location>
</feature>
<dbReference type="Proteomes" id="UP000295722">
    <property type="component" value="Unassembled WGS sequence"/>
</dbReference>
<dbReference type="OrthoDB" id="8746011at2"/>
<keyword evidence="3" id="KW-1185">Reference proteome</keyword>
<evidence type="ECO:0000313" key="3">
    <source>
        <dbReference type="Proteomes" id="UP000295722"/>
    </source>
</evidence>